<keyword evidence="5" id="KW-0804">Transcription</keyword>
<dbReference type="GO" id="GO:0000981">
    <property type="term" value="F:DNA-binding transcription factor activity, RNA polymerase II-specific"/>
    <property type="evidence" value="ECO:0007669"/>
    <property type="project" value="InterPro"/>
</dbReference>
<dbReference type="AlphaFoldDB" id="A0A2V1DTI7"/>
<evidence type="ECO:0000259" key="8">
    <source>
        <dbReference type="PROSITE" id="PS50048"/>
    </source>
</evidence>
<dbReference type="SMART" id="SM00066">
    <property type="entry name" value="GAL4"/>
    <property type="match status" value="1"/>
</dbReference>
<keyword evidence="10" id="KW-1185">Reference proteome</keyword>
<keyword evidence="2" id="KW-0862">Zinc</keyword>
<gene>
    <name evidence="9" type="ORF">DM02DRAFT_613565</name>
</gene>
<dbReference type="InterPro" id="IPR036864">
    <property type="entry name" value="Zn2-C6_fun-type_DNA-bd_sf"/>
</dbReference>
<keyword evidence="6" id="KW-0539">Nucleus</keyword>
<dbReference type="STRING" id="97972.A0A2V1DTI7"/>
<dbReference type="Pfam" id="PF11951">
    <property type="entry name" value="Fungal_trans_2"/>
    <property type="match status" value="1"/>
</dbReference>
<protein>
    <recommendedName>
        <fullName evidence="8">Zn(2)-C6 fungal-type domain-containing protein</fullName>
    </recommendedName>
</protein>
<feature type="domain" description="Zn(2)-C6 fungal-type" evidence="8">
    <location>
        <begin position="42"/>
        <end position="70"/>
    </location>
</feature>
<evidence type="ECO:0000256" key="6">
    <source>
        <dbReference type="ARBA" id="ARBA00023242"/>
    </source>
</evidence>
<dbReference type="Pfam" id="PF00172">
    <property type="entry name" value="Zn_clus"/>
    <property type="match status" value="1"/>
</dbReference>
<evidence type="ECO:0000256" key="1">
    <source>
        <dbReference type="ARBA" id="ARBA00022723"/>
    </source>
</evidence>
<dbReference type="InterPro" id="IPR001138">
    <property type="entry name" value="Zn2Cys6_DnaBD"/>
</dbReference>
<dbReference type="InterPro" id="IPR021858">
    <property type="entry name" value="Fun_TF"/>
</dbReference>
<accession>A0A2V1DTI7</accession>
<dbReference type="InterPro" id="IPR052360">
    <property type="entry name" value="Transcr_Regulatory_Proteins"/>
</dbReference>
<sequence length="574" mass="65192">MSASPRGTTPTSVAGDGSKKGEKKAKKEHVRKKAWKPKTKTGCMTCRVRRVKCDEAKPYCLRCTSTGRTCDGYPTLATTASSPHEDTPSPPESLIAAFPGLTLRSQGEKNAFQFFKSHTVKDLSGFFDSNFWGFEVLQASHTIPAIRHAVISLAAMHRKFVEGRMPVLPNTTSDEHIRFALQQSTLALEKRGTSDIDLLTISILFYCISCFEGHQSTAINHLRGGLRILRQAEEERKVNPKRYEDQPISLETLRSMFIALDVEVRAILSTDKLANWEPLPWTVRIPPPETFRTFLQTKSYLERFYCDIRTFVQDSDLLRPIGPEQEPYNARMQAYREEYSVMNPRLDAFLVECGTDVSEDERDSILWIRLWRQQIKLTLNSFLQFDETSGVRMLDWHVDEHGMGVIVDIVGQLLKAPSDLTIPFEADPRDYFPSYAEVEHMTLLKEGPYSRPVFTSGNNVGIALWHVVSKARSANLRRRAIALMLGFPRGEGVWNSVIAGRIAWERLILEETAHQGVLGARRGSLDQPPDSIPDENRVRGVDIEFMAPRLLRVEFKTIKQFDLNEPGFVKMISW</sequence>
<organism evidence="9 10">
    <name type="scientific">Periconia macrospinosa</name>
    <dbReference type="NCBI Taxonomy" id="97972"/>
    <lineage>
        <taxon>Eukaryota</taxon>
        <taxon>Fungi</taxon>
        <taxon>Dikarya</taxon>
        <taxon>Ascomycota</taxon>
        <taxon>Pezizomycotina</taxon>
        <taxon>Dothideomycetes</taxon>
        <taxon>Pleosporomycetidae</taxon>
        <taxon>Pleosporales</taxon>
        <taxon>Massarineae</taxon>
        <taxon>Periconiaceae</taxon>
        <taxon>Periconia</taxon>
    </lineage>
</organism>
<proteinExistence type="predicted"/>
<dbReference type="OrthoDB" id="3598904at2759"/>
<evidence type="ECO:0000256" key="7">
    <source>
        <dbReference type="SAM" id="MobiDB-lite"/>
    </source>
</evidence>
<feature type="compositionally biased region" description="Polar residues" evidence="7">
    <location>
        <begin position="1"/>
        <end position="12"/>
    </location>
</feature>
<evidence type="ECO:0000256" key="3">
    <source>
        <dbReference type="ARBA" id="ARBA00023015"/>
    </source>
</evidence>
<dbReference type="EMBL" id="KZ805356">
    <property type="protein sequence ID" value="PVI01507.1"/>
    <property type="molecule type" value="Genomic_DNA"/>
</dbReference>
<dbReference type="Gene3D" id="4.10.240.10">
    <property type="entry name" value="Zn(2)-C6 fungal-type DNA-binding domain"/>
    <property type="match status" value="1"/>
</dbReference>
<dbReference type="GO" id="GO:0003677">
    <property type="term" value="F:DNA binding"/>
    <property type="evidence" value="ECO:0007669"/>
    <property type="project" value="UniProtKB-KW"/>
</dbReference>
<dbReference type="Proteomes" id="UP000244855">
    <property type="component" value="Unassembled WGS sequence"/>
</dbReference>
<evidence type="ECO:0000256" key="2">
    <source>
        <dbReference type="ARBA" id="ARBA00022833"/>
    </source>
</evidence>
<name>A0A2V1DTI7_9PLEO</name>
<dbReference type="PROSITE" id="PS00463">
    <property type="entry name" value="ZN2_CY6_FUNGAL_1"/>
    <property type="match status" value="1"/>
</dbReference>
<keyword evidence="3" id="KW-0805">Transcription regulation</keyword>
<dbReference type="CDD" id="cd00067">
    <property type="entry name" value="GAL4"/>
    <property type="match status" value="1"/>
</dbReference>
<feature type="region of interest" description="Disordered" evidence="7">
    <location>
        <begin position="1"/>
        <end position="34"/>
    </location>
</feature>
<dbReference type="PANTHER" id="PTHR36206:SF12">
    <property type="entry name" value="ASPERCRYPTIN BIOSYNTHESIS CLUSTER-SPECIFIC TRANSCRIPTION REGULATOR ATNN-RELATED"/>
    <property type="match status" value="1"/>
</dbReference>
<keyword evidence="1" id="KW-0479">Metal-binding</keyword>
<evidence type="ECO:0000256" key="4">
    <source>
        <dbReference type="ARBA" id="ARBA00023125"/>
    </source>
</evidence>
<evidence type="ECO:0000313" key="10">
    <source>
        <dbReference type="Proteomes" id="UP000244855"/>
    </source>
</evidence>
<reference evidence="9 10" key="1">
    <citation type="journal article" date="2018" name="Sci. Rep.">
        <title>Comparative genomics provides insights into the lifestyle and reveals functional heterogeneity of dark septate endophytic fungi.</title>
        <authorList>
            <person name="Knapp D.G."/>
            <person name="Nemeth J.B."/>
            <person name="Barry K."/>
            <person name="Hainaut M."/>
            <person name="Henrissat B."/>
            <person name="Johnson J."/>
            <person name="Kuo A."/>
            <person name="Lim J.H.P."/>
            <person name="Lipzen A."/>
            <person name="Nolan M."/>
            <person name="Ohm R.A."/>
            <person name="Tamas L."/>
            <person name="Grigoriev I.V."/>
            <person name="Spatafora J.W."/>
            <person name="Nagy L.G."/>
            <person name="Kovacs G.M."/>
        </authorList>
    </citation>
    <scope>NUCLEOTIDE SEQUENCE [LARGE SCALE GENOMIC DNA]</scope>
    <source>
        <strain evidence="9 10">DSE2036</strain>
    </source>
</reference>
<dbReference type="PROSITE" id="PS50048">
    <property type="entry name" value="ZN2_CY6_FUNGAL_2"/>
    <property type="match status" value="1"/>
</dbReference>
<dbReference type="SUPFAM" id="SSF57701">
    <property type="entry name" value="Zn2/Cys6 DNA-binding domain"/>
    <property type="match status" value="1"/>
</dbReference>
<dbReference type="PANTHER" id="PTHR36206">
    <property type="entry name" value="ASPERCRYPTIN BIOSYNTHESIS CLUSTER-SPECIFIC TRANSCRIPTION REGULATOR ATNN-RELATED"/>
    <property type="match status" value="1"/>
</dbReference>
<evidence type="ECO:0000313" key="9">
    <source>
        <dbReference type="EMBL" id="PVI01507.1"/>
    </source>
</evidence>
<evidence type="ECO:0000256" key="5">
    <source>
        <dbReference type="ARBA" id="ARBA00023163"/>
    </source>
</evidence>
<dbReference type="GO" id="GO:0008270">
    <property type="term" value="F:zinc ion binding"/>
    <property type="evidence" value="ECO:0007669"/>
    <property type="project" value="InterPro"/>
</dbReference>
<keyword evidence="4" id="KW-0238">DNA-binding</keyword>
<feature type="compositionally biased region" description="Basic residues" evidence="7">
    <location>
        <begin position="21"/>
        <end position="34"/>
    </location>
</feature>